<keyword evidence="2" id="KW-1185">Reference proteome</keyword>
<evidence type="ECO:0000313" key="2">
    <source>
        <dbReference type="Proteomes" id="UP000199228"/>
    </source>
</evidence>
<dbReference type="Proteomes" id="UP000199228">
    <property type="component" value="Unassembled WGS sequence"/>
</dbReference>
<evidence type="ECO:0000313" key="1">
    <source>
        <dbReference type="EMBL" id="SDB01890.1"/>
    </source>
</evidence>
<dbReference type="EMBL" id="FMXR01000004">
    <property type="protein sequence ID" value="SDB01890.1"/>
    <property type="molecule type" value="Genomic_DNA"/>
</dbReference>
<accession>A0A1G6A0Q1</accession>
<protein>
    <submittedName>
        <fullName evidence="1">Uncharacterized protein</fullName>
    </submittedName>
</protein>
<proteinExistence type="predicted"/>
<organism evidence="1 2">
    <name type="scientific">Eubacterium oxidoreducens</name>
    <dbReference type="NCBI Taxonomy" id="1732"/>
    <lineage>
        <taxon>Bacteria</taxon>
        <taxon>Bacillati</taxon>
        <taxon>Bacillota</taxon>
        <taxon>Clostridia</taxon>
        <taxon>Eubacteriales</taxon>
        <taxon>Eubacteriaceae</taxon>
        <taxon>Eubacterium</taxon>
    </lineage>
</organism>
<reference evidence="1 2" key="1">
    <citation type="submission" date="2016-10" db="EMBL/GenBank/DDBJ databases">
        <authorList>
            <person name="de Groot N.N."/>
        </authorList>
    </citation>
    <scope>NUCLEOTIDE SEQUENCE [LARGE SCALE GENOMIC DNA]</scope>
    <source>
        <strain evidence="1 2">DSM 3217</strain>
    </source>
</reference>
<dbReference type="AlphaFoldDB" id="A0A1G6A0Q1"/>
<name>A0A1G6A0Q1_EUBOX</name>
<sequence>MNAANNNNDNLTLANWKLDGLRTICSALQTSEQFEEEQQNLFFVISEELNNISQLLKKTE</sequence>
<gene>
    <name evidence="1" type="ORF">SAMN02910417_00103</name>
</gene>
<dbReference type="RefSeq" id="WP_090170896.1">
    <property type="nucleotide sequence ID" value="NZ_FMXR01000004.1"/>
</dbReference>